<dbReference type="InterPro" id="IPR000560">
    <property type="entry name" value="His_Pase_clade-2"/>
</dbReference>
<name>A0A9Q9C3I3_ENCHE</name>
<dbReference type="Pfam" id="PF00328">
    <property type="entry name" value="His_Phos_2"/>
    <property type="match status" value="1"/>
</dbReference>
<gene>
    <name evidence="4" type="ORF">GPU96_07g12420</name>
    <name evidence="5" type="ORF">PFJ87_07g00330</name>
</gene>
<keyword evidence="7" id="KW-1185">Reference proteome</keyword>
<evidence type="ECO:0000313" key="6">
    <source>
        <dbReference type="Proteomes" id="UP001059546"/>
    </source>
</evidence>
<dbReference type="InterPro" id="IPR050645">
    <property type="entry name" value="Histidine_acid_phosphatase"/>
</dbReference>
<sequence length="390" mass="44555">MSLLFGGGRDTRNISTEKDLEQFRRYCQSGYKFIPKAENYNLEKLFVIFRHGARAPTRNLTRAWEGQECMSCNLNNSMISDCKRKECSEGDLTYRGFKQMDTLGKFIKNNYKSLLFDKKIEQGSIKMRATKVPRTHSSLAGVIRGLTGDTVLQNVEIPVSDDTLLNTLGCTSQKEKEDVTAFFDKPNIIQDNHAFNRHPRPQERVDHYYTSLCSRVQVDCKELNCDIKSVEEHIKAANDAWEYLANIGGSTDERRKTTFGRFARDLLLDIGEEKYIFLYSAHDSSMSAVLTGLDTGISEWPSYASALFIEVWCNMGKQYVRMVFNDRVVRPKSFPSDYIPIREFMGFLKKTIPSAPDKNPEKPDSKDTRDDTDTEEKIEKNEGAAKTNPA</sequence>
<dbReference type="CDD" id="cd07061">
    <property type="entry name" value="HP_HAP_like"/>
    <property type="match status" value="1"/>
</dbReference>
<feature type="region of interest" description="Disordered" evidence="3">
    <location>
        <begin position="352"/>
        <end position="390"/>
    </location>
</feature>
<accession>A0A9Q9C3I3</accession>
<dbReference type="InterPro" id="IPR033379">
    <property type="entry name" value="Acid_Pase_AS"/>
</dbReference>
<keyword evidence="2" id="KW-0378">Hydrolase</keyword>
<evidence type="ECO:0000256" key="3">
    <source>
        <dbReference type="SAM" id="MobiDB-lite"/>
    </source>
</evidence>
<evidence type="ECO:0000313" key="4">
    <source>
        <dbReference type="EMBL" id="UTX43484.1"/>
    </source>
</evidence>
<dbReference type="InterPro" id="IPR029033">
    <property type="entry name" value="His_PPase_superfam"/>
</dbReference>
<dbReference type="EMBL" id="CP075153">
    <property type="protein sequence ID" value="UTX43484.1"/>
    <property type="molecule type" value="Genomic_DNA"/>
</dbReference>
<evidence type="ECO:0000256" key="2">
    <source>
        <dbReference type="ARBA" id="ARBA00022801"/>
    </source>
</evidence>
<reference evidence="5 7" key="2">
    <citation type="submission" date="2023-02" db="EMBL/GenBank/DDBJ databases">
        <title>Encephalitozoon hellem ATCC 50451 complete genome.</title>
        <authorList>
            <person name="Mascarenhas dos Santos A.C."/>
            <person name="Julian A.T."/>
            <person name="Pombert J.-F."/>
        </authorList>
    </citation>
    <scope>NUCLEOTIDE SEQUENCE [LARGE SCALE GENOMIC DNA]</scope>
    <source>
        <strain evidence="5 7">ATCC 50451</strain>
    </source>
</reference>
<dbReference type="Proteomes" id="UP001059546">
    <property type="component" value="Chromosome VII"/>
</dbReference>
<dbReference type="OrthoDB" id="10257284at2759"/>
<dbReference type="PANTHER" id="PTHR11567:SF110">
    <property type="entry name" value="2-PHOSPHOXYLOSE PHOSPHATASE 1"/>
    <property type="match status" value="1"/>
</dbReference>
<reference evidence="4" key="1">
    <citation type="submission" date="2022-10" db="EMBL/GenBank/DDBJ databases">
        <title>Encephalitozoon hellem ATCC 50604 Complete Genome.</title>
        <authorList>
            <person name="Mascarenhas dos Santos A.C."/>
            <person name="Julian A.T."/>
            <person name="Pombert J.-F."/>
        </authorList>
    </citation>
    <scope>NUCLEOTIDE SEQUENCE</scope>
    <source>
        <strain evidence="4">ATCC 50604</strain>
    </source>
</reference>
<dbReference type="Gene3D" id="3.40.50.1240">
    <property type="entry name" value="Phosphoglycerate mutase-like"/>
    <property type="match status" value="1"/>
</dbReference>
<dbReference type="SUPFAM" id="SSF53254">
    <property type="entry name" value="Phosphoglycerate mutase-like"/>
    <property type="match status" value="1"/>
</dbReference>
<dbReference type="EMBL" id="CP119068">
    <property type="protein sequence ID" value="WEL38958.1"/>
    <property type="molecule type" value="Genomic_DNA"/>
</dbReference>
<organism evidence="4 6">
    <name type="scientific">Encephalitozoon hellem</name>
    <name type="common">Microsporidian parasite</name>
    <dbReference type="NCBI Taxonomy" id="27973"/>
    <lineage>
        <taxon>Eukaryota</taxon>
        <taxon>Fungi</taxon>
        <taxon>Fungi incertae sedis</taxon>
        <taxon>Microsporidia</taxon>
        <taxon>Unikaryonidae</taxon>
        <taxon>Encephalitozoon</taxon>
    </lineage>
</organism>
<proteinExistence type="inferred from homology"/>
<dbReference type="PANTHER" id="PTHR11567">
    <property type="entry name" value="ACID PHOSPHATASE-RELATED"/>
    <property type="match status" value="1"/>
</dbReference>
<feature type="compositionally biased region" description="Basic and acidic residues" evidence="3">
    <location>
        <begin position="358"/>
        <end position="383"/>
    </location>
</feature>
<protein>
    <submittedName>
        <fullName evidence="4 5">Acid phosphatase</fullName>
    </submittedName>
</protein>
<dbReference type="AlphaFoldDB" id="A0A9Q9C3I3"/>
<comment type="similarity">
    <text evidence="1">Belongs to the histidine acid phosphatase family.</text>
</comment>
<evidence type="ECO:0000313" key="5">
    <source>
        <dbReference type="EMBL" id="WEL38958.1"/>
    </source>
</evidence>
<evidence type="ECO:0000313" key="7">
    <source>
        <dbReference type="Proteomes" id="UP001217963"/>
    </source>
</evidence>
<dbReference type="GO" id="GO:0016791">
    <property type="term" value="F:phosphatase activity"/>
    <property type="evidence" value="ECO:0007669"/>
    <property type="project" value="TreeGrafter"/>
</dbReference>
<dbReference type="Proteomes" id="UP001217963">
    <property type="component" value="Chromosome VII"/>
</dbReference>
<dbReference type="PROSITE" id="PS00616">
    <property type="entry name" value="HIS_ACID_PHOSPHAT_1"/>
    <property type="match status" value="1"/>
</dbReference>
<evidence type="ECO:0000256" key="1">
    <source>
        <dbReference type="ARBA" id="ARBA00005375"/>
    </source>
</evidence>